<keyword evidence="1" id="KW-0238">DNA-binding</keyword>
<dbReference type="InterPro" id="IPR010998">
    <property type="entry name" value="Integrase_recombinase_N"/>
</dbReference>
<comment type="caution">
    <text evidence="2">The sequence shown here is derived from an EMBL/GenBank/DDBJ whole genome shotgun (WGS) entry which is preliminary data.</text>
</comment>
<evidence type="ECO:0000313" key="2">
    <source>
        <dbReference type="EMBL" id="PPQ81716.1"/>
    </source>
</evidence>
<proteinExistence type="predicted"/>
<dbReference type="OrthoDB" id="3012671at2759"/>
<organism evidence="2 3">
    <name type="scientific">Psilocybe cyanescens</name>
    <dbReference type="NCBI Taxonomy" id="93625"/>
    <lineage>
        <taxon>Eukaryota</taxon>
        <taxon>Fungi</taxon>
        <taxon>Dikarya</taxon>
        <taxon>Basidiomycota</taxon>
        <taxon>Agaricomycotina</taxon>
        <taxon>Agaricomycetes</taxon>
        <taxon>Agaricomycetidae</taxon>
        <taxon>Agaricales</taxon>
        <taxon>Agaricineae</taxon>
        <taxon>Strophariaceae</taxon>
        <taxon>Psilocybe</taxon>
    </lineage>
</organism>
<evidence type="ECO:0008006" key="4">
    <source>
        <dbReference type="Google" id="ProtNLM"/>
    </source>
</evidence>
<sequence length="435" mass="47568">MTVFSLFDRPWDGLCNASGVGGLPPSPPRLVSSLNNPLYATPSHARTPPTLSPFGPSPSVFSRFSPPLPPSPIRFPASVQSYSNSSTPPRYSLSSLIKDTCSLSSKDFHPSLDSSSLSQKVLSSHNVAKLNSSDLSSLGNFSASLHIESPSASCRPSVPPFLPSVLPSPRPCPLFPRCRSQLAHNSLPNAFRPPVPAALRLASWSSPYDLRTRALMASTHPPSVINDAYALVADSLSANTRSTYAAGVKRFNEFCDEKGISEEARMPASTITLTAFVKWASGRFSGNTIRSWLSGVRSWHILKHAHWNGDHEWITLARMAANKAGVDFKRPPRPPVSLEHLFELKRRIDISNSLDAAVWACVLIAEFCSAWVSFLDPSRSKCAVVSFTPFGTATWTPFRISSLLSQALRPLAARFPSTSRLALHSRRWFHFSETT</sequence>
<accession>A0A409WTB3</accession>
<dbReference type="SUPFAM" id="SSF47823">
    <property type="entry name" value="lambda integrase-like, N-terminal domain"/>
    <property type="match status" value="1"/>
</dbReference>
<dbReference type="EMBL" id="NHYD01003221">
    <property type="protein sequence ID" value="PPQ81716.1"/>
    <property type="molecule type" value="Genomic_DNA"/>
</dbReference>
<protein>
    <recommendedName>
        <fullName evidence="4">Core-binding (CB) domain-containing protein</fullName>
    </recommendedName>
</protein>
<reference evidence="2 3" key="1">
    <citation type="journal article" date="2018" name="Evol. Lett.">
        <title>Horizontal gene cluster transfer increased hallucinogenic mushroom diversity.</title>
        <authorList>
            <person name="Reynolds H.T."/>
            <person name="Vijayakumar V."/>
            <person name="Gluck-Thaler E."/>
            <person name="Korotkin H.B."/>
            <person name="Matheny P.B."/>
            <person name="Slot J.C."/>
        </authorList>
    </citation>
    <scope>NUCLEOTIDE SEQUENCE [LARGE SCALE GENOMIC DNA]</scope>
    <source>
        <strain evidence="2 3">2631</strain>
    </source>
</reference>
<gene>
    <name evidence="2" type="ORF">CVT25_013445</name>
</gene>
<dbReference type="STRING" id="93625.A0A409WTB3"/>
<dbReference type="AlphaFoldDB" id="A0A409WTB3"/>
<dbReference type="GO" id="GO:0003677">
    <property type="term" value="F:DNA binding"/>
    <property type="evidence" value="ECO:0007669"/>
    <property type="project" value="UniProtKB-KW"/>
</dbReference>
<dbReference type="Proteomes" id="UP000283269">
    <property type="component" value="Unassembled WGS sequence"/>
</dbReference>
<evidence type="ECO:0000256" key="1">
    <source>
        <dbReference type="ARBA" id="ARBA00023125"/>
    </source>
</evidence>
<evidence type="ECO:0000313" key="3">
    <source>
        <dbReference type="Proteomes" id="UP000283269"/>
    </source>
</evidence>
<keyword evidence="3" id="KW-1185">Reference proteome</keyword>
<dbReference type="Gene3D" id="1.10.150.130">
    <property type="match status" value="1"/>
</dbReference>
<name>A0A409WTB3_PSICY</name>
<dbReference type="InParanoid" id="A0A409WTB3"/>